<keyword evidence="4 5" id="KW-0472">Membrane</keyword>
<evidence type="ECO:0000256" key="3">
    <source>
        <dbReference type="ARBA" id="ARBA00022989"/>
    </source>
</evidence>
<accession>A0A109XW20</accession>
<dbReference type="PROSITE" id="PS50928">
    <property type="entry name" value="ABC_TM1"/>
    <property type="match status" value="2"/>
</dbReference>
<feature type="domain" description="ABC transmembrane type-1" evidence="6">
    <location>
        <begin position="67"/>
        <end position="266"/>
    </location>
</feature>
<gene>
    <name evidence="7" type="ORF">AL504_09855</name>
</gene>
<evidence type="ECO:0000256" key="2">
    <source>
        <dbReference type="ARBA" id="ARBA00022692"/>
    </source>
</evidence>
<reference evidence="8" key="1">
    <citation type="submission" date="2015-12" db="EMBL/GenBank/DDBJ databases">
        <title>FDA dAtabase for Regulatory Grade micrObial Sequences (FDA-ARGOS): Supporting development and validation of Infectious Disease Dx tests.</title>
        <authorList>
            <person name="Case J."/>
            <person name="Tallon L."/>
            <person name="Sadzewicz L."/>
            <person name="Sengamalay N."/>
            <person name="Ott S."/>
            <person name="Godinez A."/>
            <person name="Nagaraj S."/>
            <person name="Nadendla S."/>
            <person name="Sichtig H."/>
        </authorList>
    </citation>
    <scope>NUCLEOTIDE SEQUENCE [LARGE SCALE GENOMIC DNA]</scope>
    <source>
        <strain evidence="8">FDAARGOS_147</strain>
    </source>
</reference>
<proteinExistence type="inferred from homology"/>
<evidence type="ECO:0000256" key="4">
    <source>
        <dbReference type="ARBA" id="ARBA00023136"/>
    </source>
</evidence>
<dbReference type="GO" id="GO:0005886">
    <property type="term" value="C:plasma membrane"/>
    <property type="evidence" value="ECO:0007669"/>
    <property type="project" value="UniProtKB-SubCell"/>
</dbReference>
<feature type="transmembrane region" description="Helical" evidence="5">
    <location>
        <begin position="242"/>
        <end position="262"/>
    </location>
</feature>
<evidence type="ECO:0000313" key="8">
    <source>
        <dbReference type="Proteomes" id="UP000060602"/>
    </source>
</evidence>
<keyword evidence="3 5" id="KW-1133">Transmembrane helix</keyword>
<feature type="transmembrane region" description="Helical" evidence="5">
    <location>
        <begin position="378"/>
        <end position="401"/>
    </location>
</feature>
<evidence type="ECO:0000259" key="6">
    <source>
        <dbReference type="PROSITE" id="PS50928"/>
    </source>
</evidence>
<keyword evidence="2 5" id="KW-0812">Transmembrane</keyword>
<dbReference type="EMBL" id="CP014060">
    <property type="protein sequence ID" value="AMG36305.1"/>
    <property type="molecule type" value="Genomic_DNA"/>
</dbReference>
<feature type="transmembrane region" description="Helical" evidence="5">
    <location>
        <begin position="488"/>
        <end position="509"/>
    </location>
</feature>
<feature type="transmembrane region" description="Helical" evidence="5">
    <location>
        <begin position="105"/>
        <end position="127"/>
    </location>
</feature>
<dbReference type="Pfam" id="PF00528">
    <property type="entry name" value="BPD_transp_1"/>
    <property type="match status" value="2"/>
</dbReference>
<feature type="transmembrane region" description="Helical" evidence="5">
    <location>
        <begin position="546"/>
        <end position="565"/>
    </location>
</feature>
<feature type="domain" description="ABC transmembrane type-1" evidence="6">
    <location>
        <begin position="378"/>
        <end position="565"/>
    </location>
</feature>
<comment type="subcellular location">
    <subcellularLocation>
        <location evidence="1 5">Cell membrane</location>
        <topology evidence="1 5">Multi-pass membrane protein</topology>
    </subcellularLocation>
</comment>
<organism evidence="7 8">
    <name type="scientific">Alcaligenes xylosoxydans xylosoxydans</name>
    <name type="common">Achromobacter xylosoxidans</name>
    <dbReference type="NCBI Taxonomy" id="85698"/>
    <lineage>
        <taxon>Bacteria</taxon>
        <taxon>Pseudomonadati</taxon>
        <taxon>Pseudomonadota</taxon>
        <taxon>Betaproteobacteria</taxon>
        <taxon>Burkholderiales</taxon>
        <taxon>Alcaligenaceae</taxon>
        <taxon>Achromobacter</taxon>
    </lineage>
</organism>
<protein>
    <submittedName>
        <fullName evidence="7">Sulfonate ABC transporter permease</fullName>
    </submittedName>
</protein>
<dbReference type="CDD" id="cd06261">
    <property type="entry name" value="TM_PBP2"/>
    <property type="match status" value="2"/>
</dbReference>
<feature type="transmembrane region" description="Helical" evidence="5">
    <location>
        <begin position="133"/>
        <end position="154"/>
    </location>
</feature>
<dbReference type="InterPro" id="IPR000515">
    <property type="entry name" value="MetI-like"/>
</dbReference>
<dbReference type="Gene3D" id="1.10.3720.10">
    <property type="entry name" value="MetI-like"/>
    <property type="match status" value="2"/>
</dbReference>
<evidence type="ECO:0000313" key="7">
    <source>
        <dbReference type="EMBL" id="AMG36305.1"/>
    </source>
</evidence>
<evidence type="ECO:0000256" key="5">
    <source>
        <dbReference type="RuleBase" id="RU363032"/>
    </source>
</evidence>
<keyword evidence="5" id="KW-0813">Transport</keyword>
<dbReference type="RefSeq" id="WP_006393890.1">
    <property type="nucleotide sequence ID" value="NZ_CP014060.2"/>
</dbReference>
<feature type="transmembrane region" description="Helical" evidence="5">
    <location>
        <begin position="441"/>
        <end position="467"/>
    </location>
</feature>
<sequence length="577" mass="64403">MFELFSTRTRPSSSSRSSPNRWDWALLPLVLVVLAAMAYGASQMSRPFAVGEELPISLDPVYLPYYLLRTILRMFTALAFSLLFSFIFAAIAAKFRTAEKAMIPMLDILQSVPILGFQAIAIAPFIALFPGNLLGVECAAIFAIFTSQAWNMAFSLYQSMRTVPAELNEAARVFRLSGWQRFWRLELPYATPGLLWNMMMSMSGGWFFLVAAEAISVAGQDIKLPGIGSYIAVAIDAEDGRAIAWAIGAMMAGILLYDQLFFRPLLAWADKFRFEESQADVAQQSWLLDWTRRSRWMQGLSNMFWAQMRRALGWFSVSYDGTSIRARAKAPDPRWTRAWDALLAAGALLATYKLVVFVHAEVGWSEVLHVIGLGGITLLRVMVLIGLASLIWVPIAVWIGLRPKYSQRVQAVAQFLAAFPVNLLFPAVVFVMVALKLSPNIWLSPLIIFGTQWYILFNVVAGASTIPNELRLAASNLGLKGWLLWRRVYLPAVFPSFITGAITASGGSWNASIVAEYVSWGNTSLVADGLGSYIKQMTEQGDFHRIALGIGVMSIFVMLLNRFFWRKLYLLAEDRGR</sequence>
<feature type="transmembrane region" description="Helical" evidence="5">
    <location>
        <begin position="71"/>
        <end position="93"/>
    </location>
</feature>
<feature type="transmembrane region" description="Helical" evidence="5">
    <location>
        <begin position="413"/>
        <end position="435"/>
    </location>
</feature>
<dbReference type="SUPFAM" id="SSF161098">
    <property type="entry name" value="MetI-like"/>
    <property type="match status" value="2"/>
</dbReference>
<dbReference type="GO" id="GO:0055085">
    <property type="term" value="P:transmembrane transport"/>
    <property type="evidence" value="ECO:0007669"/>
    <property type="project" value="InterPro"/>
</dbReference>
<comment type="similarity">
    <text evidence="5">Belongs to the binding-protein-dependent transport system permease family.</text>
</comment>
<dbReference type="Proteomes" id="UP000060602">
    <property type="component" value="Chromosome"/>
</dbReference>
<dbReference type="PANTHER" id="PTHR42744">
    <property type="entry name" value="BINDING-PROTEIN-DEPENDENT TRANSPORT SYSTEMS INNER MEMBRANE COMPONENT"/>
    <property type="match status" value="1"/>
</dbReference>
<dbReference type="AlphaFoldDB" id="A0A109XW20"/>
<feature type="transmembrane region" description="Helical" evidence="5">
    <location>
        <begin position="338"/>
        <end position="358"/>
    </location>
</feature>
<dbReference type="PANTHER" id="PTHR42744:SF1">
    <property type="entry name" value="BINDING-PROTEIN-DEPENDENT TRANSPORT SYSTEMS INNER MEMBRANE COMPONENT"/>
    <property type="match status" value="1"/>
</dbReference>
<feature type="transmembrane region" description="Helical" evidence="5">
    <location>
        <begin position="204"/>
        <end position="222"/>
    </location>
</feature>
<dbReference type="InterPro" id="IPR035906">
    <property type="entry name" value="MetI-like_sf"/>
</dbReference>
<name>A0A109XW20_ALCXX</name>
<evidence type="ECO:0000256" key="1">
    <source>
        <dbReference type="ARBA" id="ARBA00004651"/>
    </source>
</evidence>